<keyword evidence="3 6" id="KW-0808">Transferase</keyword>
<organism evidence="6 7">
    <name type="scientific">Alkalicoccus daliensis</name>
    <dbReference type="NCBI Taxonomy" id="745820"/>
    <lineage>
        <taxon>Bacteria</taxon>
        <taxon>Bacillati</taxon>
        <taxon>Bacillota</taxon>
        <taxon>Bacilli</taxon>
        <taxon>Bacillales</taxon>
        <taxon>Bacillaceae</taxon>
        <taxon>Alkalicoccus</taxon>
    </lineage>
</organism>
<dbReference type="STRING" id="745820.SAMN04488053_106133"/>
<evidence type="ECO:0000256" key="3">
    <source>
        <dbReference type="ARBA" id="ARBA00022679"/>
    </source>
</evidence>
<evidence type="ECO:0000256" key="4">
    <source>
        <dbReference type="SAM" id="MobiDB-lite"/>
    </source>
</evidence>
<comment type="similarity">
    <text evidence="1">Belongs to the glycosyltransferase 2 family.</text>
</comment>
<dbReference type="PANTHER" id="PTHR43685:SF5">
    <property type="entry name" value="GLYCOSYLTRANSFERASE EPSE-RELATED"/>
    <property type="match status" value="1"/>
</dbReference>
<dbReference type="CDD" id="cd00761">
    <property type="entry name" value="Glyco_tranf_GTA_type"/>
    <property type="match status" value="1"/>
</dbReference>
<dbReference type="EMBL" id="FNIL01000006">
    <property type="protein sequence ID" value="SDO07013.1"/>
    <property type="molecule type" value="Genomic_DNA"/>
</dbReference>
<keyword evidence="7" id="KW-1185">Reference proteome</keyword>
<dbReference type="Gene3D" id="3.90.550.10">
    <property type="entry name" value="Spore Coat Polysaccharide Biosynthesis Protein SpsA, Chain A"/>
    <property type="match status" value="1"/>
</dbReference>
<dbReference type="Proteomes" id="UP000198778">
    <property type="component" value="Unassembled WGS sequence"/>
</dbReference>
<dbReference type="InterPro" id="IPR050834">
    <property type="entry name" value="Glycosyltransf_2"/>
</dbReference>
<dbReference type="SUPFAM" id="SSF53756">
    <property type="entry name" value="UDP-Glycosyltransferase/glycogen phosphorylase"/>
    <property type="match status" value="1"/>
</dbReference>
<gene>
    <name evidence="6" type="ORF">SAMN04488053_106133</name>
</gene>
<evidence type="ECO:0000313" key="6">
    <source>
        <dbReference type="EMBL" id="SDO07013.1"/>
    </source>
</evidence>
<proteinExistence type="inferred from homology"/>
<reference evidence="7" key="1">
    <citation type="submission" date="2016-10" db="EMBL/GenBank/DDBJ databases">
        <authorList>
            <person name="Varghese N."/>
            <person name="Submissions S."/>
        </authorList>
    </citation>
    <scope>NUCLEOTIDE SEQUENCE [LARGE SCALE GENOMIC DNA]</scope>
    <source>
        <strain evidence="7">CGMCC 1.10369</strain>
    </source>
</reference>
<dbReference type="Gene3D" id="3.40.50.2000">
    <property type="entry name" value="Glycogen Phosphorylase B"/>
    <property type="match status" value="1"/>
</dbReference>
<dbReference type="InterPro" id="IPR001173">
    <property type="entry name" value="Glyco_trans_2-like"/>
</dbReference>
<dbReference type="Pfam" id="PF13692">
    <property type="entry name" value="Glyco_trans_1_4"/>
    <property type="match status" value="1"/>
</dbReference>
<feature type="domain" description="Glycosyltransferase 2-like" evidence="5">
    <location>
        <begin position="292"/>
        <end position="408"/>
    </location>
</feature>
<keyword evidence="2" id="KW-0328">Glycosyltransferase</keyword>
<dbReference type="PANTHER" id="PTHR43685">
    <property type="entry name" value="GLYCOSYLTRANSFERASE"/>
    <property type="match status" value="1"/>
</dbReference>
<evidence type="ECO:0000256" key="1">
    <source>
        <dbReference type="ARBA" id="ARBA00006739"/>
    </source>
</evidence>
<accession>A0A1H0GJG4</accession>
<feature type="compositionally biased region" description="Low complexity" evidence="4">
    <location>
        <begin position="91"/>
        <end position="105"/>
    </location>
</feature>
<sequence>MSNYQPHPGSSEAAGKKVMQQRNQMLSEQIIKAAQEKQMLQQKKMELQSEAKKYAQKIKQIEESRTWKATFPLRKTLDLIKHTKRRLAGGSSNVSSKKPAKSSSSRQTHNPNKKQEQRLKVIKSRLYNLGFTGQGLKELQEFHEQMQENPAMKKRTAWELAVWYINTQTKEGAASCLEFLQEAALLEKNQEKLRRIKIIEAECFALLERKQEAAELLETHMQKDTHQDLYFARANLEAEAAEKIRWLNAALEMYGLTPVHLQKAEGQTYYDSIQTEGKRQTPVEQQAAHKVSVIIPVYNAEKVLRTSLEAVLAQTWTNLEILAVDDCSTDSSREIINEYCSRDPRVKLVKAASNGGAYAARNLALQEAEGEFVTVNDADDWAHPEKIERQLLHLLEFPEVIGNISQQTRMTEDLNVFRRNQPGHYVIPNLSSLLFRRAPVVEELGCWDSVRFGADGEFNRRIKKVFGENALVNLETGPLSFQRQSADSLTASSAFGYPGFFMGARKEYFETFTAYHEHASSFKYEFPQRQRPFPVPEPMLPVRETKENGKRKLDIVLVSDFRLPGGTTMSNIEEIKAHKKLGYRTGLIQMARYDLRPRPINAKVQELIDGEQVQMLVYGENISCDLLILRHPPALEDWQKYIPAVEARKISVIANQTPKKDYGETNEVLYHIPRCAENLERYFGKPGTWYPIGPQIRQALLTHHPVELEQITLAEEDWSNIISLEEWKRPARPEDTSKIKIGRHSREHFLKWPPDPAELLQLYPRDEKFEIRILGGAEAPKQILGGLPDNWHVLEFGEMPPRDFLATLDVFVYYTNPTMVEAFGRVIIEAMAVGVPVIIPPIYEELFGNAAIYADPADVQEEINKLMDREKYYEQQVQAAHDYVEKNFGYRKHEERIGLGKKVPH</sequence>
<dbReference type="AlphaFoldDB" id="A0A1H0GJG4"/>
<feature type="region of interest" description="Disordered" evidence="4">
    <location>
        <begin position="84"/>
        <end position="117"/>
    </location>
</feature>
<name>A0A1H0GJG4_9BACI</name>
<feature type="region of interest" description="Disordered" evidence="4">
    <location>
        <begin position="1"/>
        <end position="23"/>
    </location>
</feature>
<evidence type="ECO:0000256" key="2">
    <source>
        <dbReference type="ARBA" id="ARBA00022676"/>
    </source>
</evidence>
<dbReference type="Pfam" id="PF00535">
    <property type="entry name" value="Glycos_transf_2"/>
    <property type="match status" value="1"/>
</dbReference>
<dbReference type="InterPro" id="IPR029044">
    <property type="entry name" value="Nucleotide-diphossugar_trans"/>
</dbReference>
<dbReference type="GO" id="GO:0016757">
    <property type="term" value="F:glycosyltransferase activity"/>
    <property type="evidence" value="ECO:0007669"/>
    <property type="project" value="UniProtKB-KW"/>
</dbReference>
<evidence type="ECO:0000259" key="5">
    <source>
        <dbReference type="Pfam" id="PF00535"/>
    </source>
</evidence>
<protein>
    <submittedName>
        <fullName evidence="6">Glycosyl transferases group 1</fullName>
    </submittedName>
</protein>
<dbReference type="SUPFAM" id="SSF53448">
    <property type="entry name" value="Nucleotide-diphospho-sugar transferases"/>
    <property type="match status" value="1"/>
</dbReference>
<evidence type="ECO:0000313" key="7">
    <source>
        <dbReference type="Proteomes" id="UP000198778"/>
    </source>
</evidence>
<dbReference type="RefSeq" id="WP_244516797.1">
    <property type="nucleotide sequence ID" value="NZ_FNIL01000006.1"/>
</dbReference>